<feature type="transmembrane region" description="Helical" evidence="1">
    <location>
        <begin position="337"/>
        <end position="356"/>
    </location>
</feature>
<reference evidence="3" key="1">
    <citation type="journal article" date="2015" name="Genome Announc.">
        <title>Complete Genome Sequence of Herbaspirillum hiltneri N3 (DSM 17495), Isolated from Surface-Sterilized Wheat Roots.</title>
        <authorList>
            <person name="Guizelini D."/>
            <person name="Saizaki P.M."/>
            <person name="Coimbra N.A."/>
            <person name="Weiss V.A."/>
            <person name="Faoro H."/>
            <person name="Sfeir M.Z."/>
            <person name="Baura V.A."/>
            <person name="Monteiro R.A."/>
            <person name="Chubatsu L.S."/>
            <person name="Souza E.M."/>
            <person name="Cruz L.M."/>
            <person name="Pedrosa F.O."/>
            <person name="Raittz R.T."/>
            <person name="Marchaukoski J.N."/>
            <person name="Steffens M.B."/>
        </authorList>
    </citation>
    <scope>NUCLEOTIDE SEQUENCE [LARGE SCALE GENOMIC DNA]</scope>
    <source>
        <strain evidence="3">N3</strain>
    </source>
</reference>
<feature type="transmembrane region" description="Helical" evidence="1">
    <location>
        <begin position="886"/>
        <end position="906"/>
    </location>
</feature>
<feature type="transmembrane region" description="Helical" evidence="1">
    <location>
        <begin position="363"/>
        <end position="383"/>
    </location>
</feature>
<feature type="transmembrane region" description="Helical" evidence="1">
    <location>
        <begin position="465"/>
        <end position="487"/>
    </location>
</feature>
<dbReference type="Gene3D" id="3.30.70.1440">
    <property type="entry name" value="Multidrug efflux transporter AcrB pore domain"/>
    <property type="match status" value="1"/>
</dbReference>
<feature type="transmembrane region" description="Helical" evidence="1">
    <location>
        <begin position="389"/>
        <end position="413"/>
    </location>
</feature>
<keyword evidence="1" id="KW-1133">Transmembrane helix</keyword>
<dbReference type="Gene3D" id="3.30.2090.10">
    <property type="entry name" value="Multidrug efflux transporter AcrB TolC docking domain, DN and DC subdomains"/>
    <property type="match status" value="2"/>
</dbReference>
<dbReference type="Proteomes" id="UP000063429">
    <property type="component" value="Chromosome"/>
</dbReference>
<keyword evidence="1" id="KW-0812">Transmembrane</keyword>
<evidence type="ECO:0000313" key="3">
    <source>
        <dbReference type="Proteomes" id="UP000063429"/>
    </source>
</evidence>
<dbReference type="RefSeq" id="WP_053195630.1">
    <property type="nucleotide sequence ID" value="NZ_CP011409.1"/>
</dbReference>
<dbReference type="Pfam" id="PF00873">
    <property type="entry name" value="ACR_tran"/>
    <property type="match status" value="1"/>
</dbReference>
<feature type="transmembrane region" description="Helical" evidence="1">
    <location>
        <begin position="858"/>
        <end position="879"/>
    </location>
</feature>
<feature type="transmembrane region" description="Helical" evidence="1">
    <location>
        <begin position="986"/>
        <end position="1011"/>
    </location>
</feature>
<dbReference type="Gene3D" id="3.30.70.1430">
    <property type="entry name" value="Multidrug efflux transporter AcrB pore domain"/>
    <property type="match status" value="2"/>
</dbReference>
<dbReference type="Gene3D" id="3.30.70.1320">
    <property type="entry name" value="Multidrug efflux transporter AcrB pore domain like"/>
    <property type="match status" value="1"/>
</dbReference>
<protein>
    <submittedName>
        <fullName evidence="2">Multidrug transporter</fullName>
    </submittedName>
</protein>
<dbReference type="PANTHER" id="PTHR32063:SF18">
    <property type="entry name" value="CATION EFFLUX SYSTEM PROTEIN"/>
    <property type="match status" value="1"/>
</dbReference>
<dbReference type="InterPro" id="IPR027463">
    <property type="entry name" value="AcrB_DN_DC_subdom"/>
</dbReference>
<dbReference type="PRINTS" id="PR00702">
    <property type="entry name" value="ACRIFLAVINRP"/>
</dbReference>
<feature type="transmembrane region" description="Helical" evidence="1">
    <location>
        <begin position="425"/>
        <end position="453"/>
    </location>
</feature>
<evidence type="ECO:0000313" key="2">
    <source>
        <dbReference type="EMBL" id="AKZ62131.1"/>
    </source>
</evidence>
<dbReference type="PANTHER" id="PTHR32063">
    <property type="match status" value="1"/>
</dbReference>
<keyword evidence="1" id="KW-0472">Membrane</keyword>
<feature type="transmembrane region" description="Helical" evidence="1">
    <location>
        <begin position="912"/>
        <end position="933"/>
    </location>
</feature>
<proteinExistence type="predicted"/>
<gene>
    <name evidence="2" type="ORF">F506_05125</name>
</gene>
<feature type="transmembrane region" description="Helical" evidence="1">
    <location>
        <begin position="526"/>
        <end position="546"/>
    </location>
</feature>
<sequence>MSGFNLSAFGVRERAVTLFLIIAIAAAGAFAFIKLGRAEDPSFTVKIMTVTAIWPGATAREMQQQVGDRLEKRLQELEYYDRVETSARPGLITMKLFLKDSTLPALVPEQFYQARKKLGDEAINMPRGAIGPVINDEYSDVYFTLFSLNAPGLPHRQLVTEAETLRQQLLHVDGVQKVNILGEQQQKIYVDISNERLATLGVKAQAIFDALNRQNDMTPSGFVETAGPRVYLRLDGAISSIDAVKAIPVAAGGRSFKLGDIADVKRGYEDPKSFLVRIQDEPSLMLAVVMKKGFNGLTLGKSLTRERDLIQSSLPLGMSLTKVSDQALAIEAAIDEFMIKFVMALAVVIVVSLVTLGFRVGVVVAAAVPLTLSAVFVIMLATGRDFDRITLGALILSLGLLVDDAIIAIEMMVVKMEEGMDRISAATYAWGATAAPMASGTLVTIIGFLPVGFARSTAGEYAGNIFWVVAFSLITSWFVAVLFIPYLGVKMLPDIPVHAGGQDAIYATRNYQRFRALVRWCVDRKWITAAVTIGMFAAAIFGMGLVQKQFFPNSERPELTIEVNLPPGSAFSATEATVKKIEEALRKEPEAKIVSSYIGQGAPRFFLSVNPELPNPAFAQLIVLTDNARDRDALKVRFRKMIDDGKFANARVRVSQFVFGPPVPFPVLFRVVGPDLNTVRDIAFKVRDVVQSNADTRDVHLDWGDRTQTLRLELDQERLRQVGLNPRDAALQLQAILNGAPTTQVRDGLRIVEVMVRGVKRDRASLTEIGNLTLTTQDGVAIPLSQVSKLSSNVEDAVLKRYNRELYIAVQGDVRDGVQPPDVTHAILPKLDAIKAALPAGYHIDTGGSVEESAKADVALAAMFPLMIILMLAVIMFQVRSFATMWMVFATAPLGLVGAVPTLLIFHQPFGFNAILGLIGLAGILIRNTLILVDQIRSDLLSGMTPYQAVIESTVRRARPVILTAVAAMLAFIPLTHSSFWGPLAYVLIGGVGVGTVLTLLFLPALYAIWFKVKRPTAPGRPTGAGHSAHSPHSSI</sequence>
<dbReference type="InterPro" id="IPR001036">
    <property type="entry name" value="Acrflvin-R"/>
</dbReference>
<dbReference type="Gene3D" id="1.20.1640.10">
    <property type="entry name" value="Multidrug efflux transporter AcrB transmembrane domain"/>
    <property type="match status" value="2"/>
</dbReference>
<organism evidence="2 3">
    <name type="scientific">Herbaspirillum hiltneri N3</name>
    <dbReference type="NCBI Taxonomy" id="1262470"/>
    <lineage>
        <taxon>Bacteria</taxon>
        <taxon>Pseudomonadati</taxon>
        <taxon>Pseudomonadota</taxon>
        <taxon>Betaproteobacteria</taxon>
        <taxon>Burkholderiales</taxon>
        <taxon>Oxalobacteraceae</taxon>
        <taxon>Herbaspirillum</taxon>
    </lineage>
</organism>
<name>A0ABN4HZR4_9BURK</name>
<dbReference type="EMBL" id="CP011409">
    <property type="protein sequence ID" value="AKZ62131.1"/>
    <property type="molecule type" value="Genomic_DNA"/>
</dbReference>
<accession>A0ABN4HZR4</accession>
<dbReference type="SUPFAM" id="SSF82693">
    <property type="entry name" value="Multidrug efflux transporter AcrB pore domain, PN1, PN2, PC1 and PC2 subdomains"/>
    <property type="match status" value="3"/>
</dbReference>
<dbReference type="SUPFAM" id="SSF82714">
    <property type="entry name" value="Multidrug efflux transporter AcrB TolC docking domain, DN and DC subdomains"/>
    <property type="match status" value="2"/>
</dbReference>
<dbReference type="SUPFAM" id="SSF82866">
    <property type="entry name" value="Multidrug efflux transporter AcrB transmembrane domain"/>
    <property type="match status" value="2"/>
</dbReference>
<keyword evidence="3" id="KW-1185">Reference proteome</keyword>
<evidence type="ECO:0000256" key="1">
    <source>
        <dbReference type="SAM" id="Phobius"/>
    </source>
</evidence>